<evidence type="ECO:0000256" key="15">
    <source>
        <dbReference type="ARBA" id="ARBA00023242"/>
    </source>
</evidence>
<reference evidence="17" key="2">
    <citation type="submission" date="2022-06" db="UniProtKB">
        <authorList>
            <consortium name="EnsemblMetazoa"/>
        </authorList>
    </citation>
    <scope>IDENTIFICATION</scope>
    <source>
        <strain evidence="17">PS312</strain>
    </source>
</reference>
<keyword evidence="12" id="KW-0238">DNA-binding</keyword>
<dbReference type="Gene3D" id="3.30.50.10">
    <property type="entry name" value="Erythroid Transcription Factor GATA-1, subunit A"/>
    <property type="match status" value="1"/>
</dbReference>
<evidence type="ECO:0000256" key="16">
    <source>
        <dbReference type="ARBA" id="ARBA00047475"/>
    </source>
</evidence>
<dbReference type="Pfam" id="PF00105">
    <property type="entry name" value="zf-C4"/>
    <property type="match status" value="1"/>
</dbReference>
<dbReference type="PRINTS" id="PR00047">
    <property type="entry name" value="STROIDFINGER"/>
</dbReference>
<dbReference type="Pfam" id="PF00104">
    <property type="entry name" value="Hormone_recep"/>
    <property type="match status" value="1"/>
</dbReference>
<dbReference type="GO" id="GO:0003700">
    <property type="term" value="F:DNA-binding transcription factor activity"/>
    <property type="evidence" value="ECO:0007669"/>
    <property type="project" value="InterPro"/>
</dbReference>
<keyword evidence="18" id="KW-1185">Reference proteome</keyword>
<dbReference type="GO" id="GO:0008270">
    <property type="term" value="F:zinc ion binding"/>
    <property type="evidence" value="ECO:0007669"/>
    <property type="project" value="UniProtKB-KW"/>
</dbReference>
<dbReference type="Proteomes" id="UP000005239">
    <property type="component" value="Unassembled WGS sequence"/>
</dbReference>
<dbReference type="InterPro" id="IPR049636">
    <property type="entry name" value="HNF4-like_DBD"/>
</dbReference>
<dbReference type="PANTHER" id="PTHR48043">
    <property type="entry name" value="EG:EG0003.4 PROTEIN-RELATED"/>
    <property type="match status" value="1"/>
</dbReference>
<dbReference type="SUPFAM" id="SSF48508">
    <property type="entry name" value="Nuclear receptor ligand-binding domain"/>
    <property type="match status" value="1"/>
</dbReference>
<evidence type="ECO:0000256" key="2">
    <source>
        <dbReference type="ARBA" id="ARBA00005993"/>
    </source>
</evidence>
<dbReference type="CDD" id="cd06960">
    <property type="entry name" value="NR_DBD_HNF4A"/>
    <property type="match status" value="1"/>
</dbReference>
<gene>
    <name evidence="17" type="primary">WBGene00278784</name>
</gene>
<dbReference type="GO" id="GO:0000978">
    <property type="term" value="F:RNA polymerase II cis-regulatory region sequence-specific DNA binding"/>
    <property type="evidence" value="ECO:0007669"/>
    <property type="project" value="InterPro"/>
</dbReference>
<comment type="catalytic activity">
    <reaction evidence="16">
        <text>glucuronate acceptor + UDP-alpha-D-glucuronate = acceptor beta-D-glucuronoside + UDP + H(+)</text>
        <dbReference type="Rhea" id="RHEA:21032"/>
        <dbReference type="ChEBI" id="CHEBI:15378"/>
        <dbReference type="ChEBI" id="CHEBI:58052"/>
        <dbReference type="ChEBI" id="CHEBI:58223"/>
        <dbReference type="ChEBI" id="CHEBI:132367"/>
        <dbReference type="ChEBI" id="CHEBI:132368"/>
        <dbReference type="EC" id="2.4.1.17"/>
    </reaction>
</comment>
<evidence type="ECO:0000256" key="12">
    <source>
        <dbReference type="ARBA" id="ARBA00023125"/>
    </source>
</evidence>
<dbReference type="GO" id="GO:0008194">
    <property type="term" value="F:UDP-glycosyltransferase activity"/>
    <property type="evidence" value="ECO:0000318"/>
    <property type="project" value="GO_Central"/>
</dbReference>
<proteinExistence type="inferred from homology"/>
<keyword evidence="7" id="KW-0479">Metal-binding</keyword>
<evidence type="ECO:0000256" key="14">
    <source>
        <dbReference type="ARBA" id="ARBA00023170"/>
    </source>
</evidence>
<evidence type="ECO:0000256" key="7">
    <source>
        <dbReference type="ARBA" id="ARBA00022723"/>
    </source>
</evidence>
<comment type="similarity">
    <text evidence="3">Belongs to the UDP-glycosyltransferase family.</text>
</comment>
<protein>
    <recommendedName>
        <fullName evidence="4">glucuronosyltransferase</fullName>
        <ecNumber evidence="4">2.4.1.17</ecNumber>
    </recommendedName>
</protein>
<dbReference type="InterPro" id="IPR002213">
    <property type="entry name" value="UDP_glucos_trans"/>
</dbReference>
<evidence type="ECO:0000256" key="10">
    <source>
        <dbReference type="ARBA" id="ARBA00022833"/>
    </source>
</evidence>
<dbReference type="PROSITE" id="PS51030">
    <property type="entry name" value="NUCLEAR_REC_DBD_2"/>
    <property type="match status" value="1"/>
</dbReference>
<evidence type="ECO:0000256" key="6">
    <source>
        <dbReference type="ARBA" id="ARBA00022679"/>
    </source>
</evidence>
<dbReference type="InterPro" id="IPR000536">
    <property type="entry name" value="Nucl_hrmn_rcpt_lig-bd"/>
</dbReference>
<dbReference type="InterPro" id="IPR001628">
    <property type="entry name" value="Znf_hrmn_rcpt"/>
</dbReference>
<dbReference type="EnsemblMetazoa" id="PPA40415.1">
    <property type="protein sequence ID" value="PPA40415.1"/>
    <property type="gene ID" value="WBGene00278784"/>
</dbReference>
<evidence type="ECO:0000313" key="18">
    <source>
        <dbReference type="Proteomes" id="UP000005239"/>
    </source>
</evidence>
<dbReference type="Pfam" id="PF00201">
    <property type="entry name" value="UDPGT"/>
    <property type="match status" value="1"/>
</dbReference>
<comment type="subcellular location">
    <subcellularLocation>
        <location evidence="1">Nucleus</location>
    </subcellularLocation>
</comment>
<dbReference type="SMART" id="SM00430">
    <property type="entry name" value="HOLI"/>
    <property type="match status" value="1"/>
</dbReference>
<name>A0A2A6C257_PRIPA</name>
<dbReference type="PANTHER" id="PTHR48043:SF23">
    <property type="entry name" value="UDP-GLUCURONOSYLTRANSFERASE"/>
    <property type="match status" value="1"/>
</dbReference>
<dbReference type="GO" id="GO:0005634">
    <property type="term" value="C:nucleus"/>
    <property type="evidence" value="ECO:0007669"/>
    <property type="project" value="UniProtKB-SubCell"/>
</dbReference>
<evidence type="ECO:0000256" key="9">
    <source>
        <dbReference type="ARBA" id="ARBA00022771"/>
    </source>
</evidence>
<evidence type="ECO:0000313" key="17">
    <source>
        <dbReference type="EnsemblMetazoa" id="PPA40415.1"/>
    </source>
</evidence>
<sequence>MQILHLLFLVSIVHSLKFLAFSTQFARSHANFIARISDVLVEAGHEVTIVAPVLTDSFGGPLAKKAKVVTIPKCEQTKPFDEFLNKVSANIWVMKHSAQMILEKRKVNAIWGHSCLSVLDTPGLFDSLKVEKFDAAFAESPDVCGPVLFHLLEIEKWAVTYSVAIRDGFDITQTPSIPSYVPSMMGGMSDSMTFFQRLSNTFSFVMTNLMIGTVYTDIDAVIRQRLPELPPVMDILSSNSLVFLNSEPLVDFPKPSSARVIDIGGITVAEEGHKPLNQKWSSILDLRPKTILLSFGSMVKAYTMPDEYKMTIRVTFKKFPDVTFIWKYERPDHNISADIPNLIESTWVPQNDLLHDSRLSAFITHCGQGSTAESIDAGQISYIRKLDLHLCVSGIPVIVIPVLADQLRNSYQVERNGIGIRLEKADLAKEGRLEEAIREILTNQSYRQKARKVRQMIADRPFSMKELTVITLEMTTPLTCSICSAPTNYAHLGINACRSCADFYKRTVASKRIYGCRRGDGKCTINKKDSRNCRGCRFNRCKKLGMKWSEEKVSECELVETPALQPKDDILLIRVSKEYLASVERRKSFEMTLRPTSLHRHIKADVEGEDLLLCSWTYMIDCLKMFAGEYIRFASSVFPEYAALSLDDQRLMLRNFATRLYLMEAQCGTHRKFGSHDGPYCMATLTTCHDMRYVEFFTEEVNPSASNTEVVKITNYYTERGKTLIGPILTKYQFTDVEYAFLFALSIWQIDPDQCMPDNIVSLSDICRKQLFEALQLYYQDQLKLSDYSVRLGNLTTFEHVIQEGIGLLNEEVQAYNVAGLLNADAPFLQIVMQIPL</sequence>
<dbReference type="FunFam" id="3.40.50.2000:FF:000189">
    <property type="entry name" value="UDP-glucuronosyltransferase 2B14-like Protein"/>
    <property type="match status" value="1"/>
</dbReference>
<keyword evidence="15" id="KW-0539">Nucleus</keyword>
<comment type="similarity">
    <text evidence="2">Belongs to the nuclear hormone receptor family.</text>
</comment>
<dbReference type="Gene3D" id="3.40.50.2000">
    <property type="entry name" value="Glycogen Phosphorylase B"/>
    <property type="match status" value="1"/>
</dbReference>
<keyword evidence="8" id="KW-0732">Signal</keyword>
<dbReference type="PROSITE" id="PS51843">
    <property type="entry name" value="NR_LBD"/>
    <property type="match status" value="1"/>
</dbReference>
<evidence type="ECO:0000256" key="11">
    <source>
        <dbReference type="ARBA" id="ARBA00023015"/>
    </source>
</evidence>
<dbReference type="AlphaFoldDB" id="A0A2A6C257"/>
<evidence type="ECO:0000256" key="13">
    <source>
        <dbReference type="ARBA" id="ARBA00023163"/>
    </source>
</evidence>
<organism evidence="17 18">
    <name type="scientific">Pristionchus pacificus</name>
    <name type="common">Parasitic nematode worm</name>
    <dbReference type="NCBI Taxonomy" id="54126"/>
    <lineage>
        <taxon>Eukaryota</taxon>
        <taxon>Metazoa</taxon>
        <taxon>Ecdysozoa</taxon>
        <taxon>Nematoda</taxon>
        <taxon>Chromadorea</taxon>
        <taxon>Rhabditida</taxon>
        <taxon>Rhabditina</taxon>
        <taxon>Diplogasteromorpha</taxon>
        <taxon>Diplogasteroidea</taxon>
        <taxon>Neodiplogasteridae</taxon>
        <taxon>Pristionchus</taxon>
    </lineage>
</organism>
<reference evidence="18" key="1">
    <citation type="journal article" date="2008" name="Nat. Genet.">
        <title>The Pristionchus pacificus genome provides a unique perspective on nematode lifestyle and parasitism.</title>
        <authorList>
            <person name="Dieterich C."/>
            <person name="Clifton S.W."/>
            <person name="Schuster L.N."/>
            <person name="Chinwalla A."/>
            <person name="Delehaunty K."/>
            <person name="Dinkelacker I."/>
            <person name="Fulton L."/>
            <person name="Fulton R."/>
            <person name="Godfrey J."/>
            <person name="Minx P."/>
            <person name="Mitreva M."/>
            <person name="Roeseler W."/>
            <person name="Tian H."/>
            <person name="Witte H."/>
            <person name="Yang S.P."/>
            <person name="Wilson R.K."/>
            <person name="Sommer R.J."/>
        </authorList>
    </citation>
    <scope>NUCLEOTIDE SEQUENCE [LARGE SCALE GENOMIC DNA]</scope>
    <source>
        <strain evidence="18">PS312</strain>
    </source>
</reference>
<dbReference type="GO" id="GO:0015020">
    <property type="term" value="F:glucuronosyltransferase activity"/>
    <property type="evidence" value="ECO:0007669"/>
    <property type="project" value="UniProtKB-EC"/>
</dbReference>
<dbReference type="CDD" id="cd03784">
    <property type="entry name" value="GT1_Gtf-like"/>
    <property type="match status" value="1"/>
</dbReference>
<keyword evidence="5" id="KW-0328">Glycosyltransferase</keyword>
<accession>A0A8R1UU63</accession>
<evidence type="ECO:0000256" key="4">
    <source>
        <dbReference type="ARBA" id="ARBA00012544"/>
    </source>
</evidence>
<dbReference type="SMART" id="SM00399">
    <property type="entry name" value="ZnF_C4"/>
    <property type="match status" value="1"/>
</dbReference>
<evidence type="ECO:0000256" key="8">
    <source>
        <dbReference type="ARBA" id="ARBA00022729"/>
    </source>
</evidence>
<evidence type="ECO:0000256" key="1">
    <source>
        <dbReference type="ARBA" id="ARBA00004123"/>
    </source>
</evidence>
<keyword evidence="6" id="KW-0808">Transferase</keyword>
<dbReference type="Gene3D" id="1.10.565.10">
    <property type="entry name" value="Retinoid X Receptor"/>
    <property type="match status" value="1"/>
</dbReference>
<keyword evidence="13" id="KW-0804">Transcription</keyword>
<keyword evidence="10" id="KW-0862">Zinc</keyword>
<dbReference type="EC" id="2.4.1.17" evidence="4"/>
<keyword evidence="9" id="KW-0863">Zinc-finger</keyword>
<keyword evidence="14" id="KW-0675">Receptor</keyword>
<dbReference type="SUPFAM" id="SSF57716">
    <property type="entry name" value="Glucocorticoid receptor-like (DNA-binding domain)"/>
    <property type="match status" value="1"/>
</dbReference>
<accession>A0A2A6C257</accession>
<dbReference type="SUPFAM" id="SSF53756">
    <property type="entry name" value="UDP-Glycosyltransferase/glycogen phosphorylase"/>
    <property type="match status" value="1"/>
</dbReference>
<dbReference type="InterPro" id="IPR013088">
    <property type="entry name" value="Znf_NHR/GATA"/>
</dbReference>
<dbReference type="InterPro" id="IPR035500">
    <property type="entry name" value="NHR-like_dom_sf"/>
</dbReference>
<evidence type="ECO:0000256" key="5">
    <source>
        <dbReference type="ARBA" id="ARBA00022676"/>
    </source>
</evidence>
<dbReference type="InterPro" id="IPR050271">
    <property type="entry name" value="UDP-glycosyltransferase"/>
</dbReference>
<keyword evidence="11" id="KW-0805">Transcription regulation</keyword>
<evidence type="ECO:0000256" key="3">
    <source>
        <dbReference type="ARBA" id="ARBA00009995"/>
    </source>
</evidence>